<gene>
    <name evidence="2" type="ORF">SAMN02745244_03672</name>
</gene>
<accession>A0A1M6NM82</accession>
<protein>
    <submittedName>
        <fullName evidence="2">Uncharacterized protein</fullName>
    </submittedName>
</protein>
<feature type="compositionally biased region" description="Low complexity" evidence="1">
    <location>
        <begin position="219"/>
        <end position="250"/>
    </location>
</feature>
<dbReference type="EMBL" id="FQZG01000120">
    <property type="protein sequence ID" value="SHJ96808.1"/>
    <property type="molecule type" value="Genomic_DNA"/>
</dbReference>
<organism evidence="2 3">
    <name type="scientific">Tessaracoccus bendigoensis DSM 12906</name>
    <dbReference type="NCBI Taxonomy" id="1123357"/>
    <lineage>
        <taxon>Bacteria</taxon>
        <taxon>Bacillati</taxon>
        <taxon>Actinomycetota</taxon>
        <taxon>Actinomycetes</taxon>
        <taxon>Propionibacteriales</taxon>
        <taxon>Propionibacteriaceae</taxon>
        <taxon>Tessaracoccus</taxon>
    </lineage>
</organism>
<name>A0A1M6NM82_9ACTN</name>
<feature type="region of interest" description="Disordered" evidence="1">
    <location>
        <begin position="153"/>
        <end position="258"/>
    </location>
</feature>
<sequence>MGTPGRWPGARHQRSGADTCAKARHHRYTAGVQQYRWYRPQTAGVHDHHHHLAARRTSTAAPTVTKSGAAATPAERLVTWLPGPSRGHLRQFMNGRFGSRRRTSGSPRRSGCLAKAGFPLRPFVEALTPSGVLGPKPDAERITAIAHAIVADGHESFARPSAPSPDKPRRRSQRRRGSPETPSRRPNHARDTGSPHSGTSALHERNIHSRPGSTAAWPGSSAARSGSTAARLGSSAARSGSSNSGARSASPALLWRGY</sequence>
<evidence type="ECO:0000313" key="2">
    <source>
        <dbReference type="EMBL" id="SHJ96808.1"/>
    </source>
</evidence>
<evidence type="ECO:0000256" key="1">
    <source>
        <dbReference type="SAM" id="MobiDB-lite"/>
    </source>
</evidence>
<reference evidence="2 3" key="1">
    <citation type="submission" date="2016-11" db="EMBL/GenBank/DDBJ databases">
        <authorList>
            <person name="Jaros S."/>
            <person name="Januszkiewicz K."/>
            <person name="Wedrychowicz H."/>
        </authorList>
    </citation>
    <scope>NUCLEOTIDE SEQUENCE [LARGE SCALE GENOMIC DNA]</scope>
    <source>
        <strain evidence="2 3">DSM 12906</strain>
    </source>
</reference>
<evidence type="ECO:0000313" key="3">
    <source>
        <dbReference type="Proteomes" id="UP000184512"/>
    </source>
</evidence>
<keyword evidence="3" id="KW-1185">Reference proteome</keyword>
<proteinExistence type="predicted"/>
<dbReference type="AlphaFoldDB" id="A0A1M6NM82"/>
<dbReference type="Proteomes" id="UP000184512">
    <property type="component" value="Unassembled WGS sequence"/>
</dbReference>